<protein>
    <recommendedName>
        <fullName evidence="2">KfrB domain-containing protein</fullName>
    </recommendedName>
</protein>
<dbReference type="PANTHER" id="PTHR39206">
    <property type="entry name" value="SLL8004 PROTEIN"/>
    <property type="match status" value="1"/>
</dbReference>
<evidence type="ECO:0000256" key="1">
    <source>
        <dbReference type="SAM" id="MobiDB-lite"/>
    </source>
</evidence>
<keyword evidence="4" id="KW-1185">Reference proteome</keyword>
<reference evidence="4" key="1">
    <citation type="journal article" date="2019" name="Int. J. Syst. Evol. Microbiol.">
        <title>The Global Catalogue of Microorganisms (GCM) 10K type strain sequencing project: providing services to taxonomists for standard genome sequencing and annotation.</title>
        <authorList>
            <consortium name="The Broad Institute Genomics Platform"/>
            <consortium name="The Broad Institute Genome Sequencing Center for Infectious Disease"/>
            <person name="Wu L."/>
            <person name="Ma J."/>
        </authorList>
    </citation>
    <scope>NUCLEOTIDE SEQUENCE [LARGE SCALE GENOMIC DNA]</scope>
    <source>
        <strain evidence="4">JCM 18204</strain>
    </source>
</reference>
<dbReference type="InterPro" id="IPR027417">
    <property type="entry name" value="P-loop_NTPase"/>
</dbReference>
<feature type="domain" description="KfrB" evidence="2">
    <location>
        <begin position="320"/>
        <end position="375"/>
    </location>
</feature>
<dbReference type="InterPro" id="IPR040782">
    <property type="entry name" value="KfrB"/>
</dbReference>
<feature type="region of interest" description="Disordered" evidence="1">
    <location>
        <begin position="392"/>
        <end position="416"/>
    </location>
</feature>
<evidence type="ECO:0000313" key="3">
    <source>
        <dbReference type="EMBL" id="GAA4804714.1"/>
    </source>
</evidence>
<feature type="compositionally biased region" description="Basic and acidic residues" evidence="1">
    <location>
        <begin position="1"/>
        <end position="11"/>
    </location>
</feature>
<accession>A0ABP9C975</accession>
<proteinExistence type="predicted"/>
<evidence type="ECO:0000313" key="4">
    <source>
        <dbReference type="Proteomes" id="UP001499959"/>
    </source>
</evidence>
<sequence>MEDFDGREQAGRPKMVVLAGPNGSGKSTVTRGLMEDPHFPKDRYVNADDIAKRLEQPIEDAETRRRYAAVIEPNMPELPLVGKIWYMGSRMSEEQIATELGRGVSNVDQRNGFAAILADDARKAELRGGHDFAFETVMSTQGKLAMFDEARGKGYDVDMVFVTTESSLINQQRVLNRVAQGGHAVDPDKIAERYNRAMHMLPAALQMVETASVYDNSFHTPVLIAKKERGEIVFPEVTMPTMEDMQKRPELRKEGPLGAWYVSSMWQSDWAEAREGITGLQNRIRENVQGQQHDFDALHDRYAKADKPMARADIQNGSETAGRVVEVTDRHVLQFDRENNRYVAHDRTLLTPGVIANLQEAQVSGKDVTIAYNYGPDSKLVDQNKTLNKTPELTQASLDQYLFDPSSREEPKPRQM</sequence>
<dbReference type="Proteomes" id="UP001499959">
    <property type="component" value="Unassembled WGS sequence"/>
</dbReference>
<comment type="caution">
    <text evidence="3">The sequence shown here is derived from an EMBL/GenBank/DDBJ whole genome shotgun (WGS) entry which is preliminary data.</text>
</comment>
<gene>
    <name evidence="3" type="ORF">GCM10023307_34130</name>
</gene>
<organism evidence="3 4">
    <name type="scientific">Lysobacter hankyongensis</name>
    <dbReference type="NCBI Taxonomy" id="1176535"/>
    <lineage>
        <taxon>Bacteria</taxon>
        <taxon>Pseudomonadati</taxon>
        <taxon>Pseudomonadota</taxon>
        <taxon>Gammaproteobacteria</taxon>
        <taxon>Lysobacterales</taxon>
        <taxon>Lysobacteraceae</taxon>
        <taxon>Lysobacter</taxon>
    </lineage>
</organism>
<name>A0ABP9C975_9GAMM</name>
<feature type="compositionally biased region" description="Basic and acidic residues" evidence="1">
    <location>
        <begin position="406"/>
        <end position="416"/>
    </location>
</feature>
<dbReference type="Pfam" id="PF18790">
    <property type="entry name" value="KfrB"/>
    <property type="match status" value="1"/>
</dbReference>
<dbReference type="SUPFAM" id="SSF52540">
    <property type="entry name" value="P-loop containing nucleoside triphosphate hydrolases"/>
    <property type="match status" value="1"/>
</dbReference>
<dbReference type="Gene3D" id="3.40.50.300">
    <property type="entry name" value="P-loop containing nucleotide triphosphate hydrolases"/>
    <property type="match status" value="1"/>
</dbReference>
<feature type="region of interest" description="Disordered" evidence="1">
    <location>
        <begin position="1"/>
        <end position="27"/>
    </location>
</feature>
<dbReference type="EMBL" id="BAABJE010000023">
    <property type="protein sequence ID" value="GAA4804714.1"/>
    <property type="molecule type" value="Genomic_DNA"/>
</dbReference>
<dbReference type="PANTHER" id="PTHR39206:SF1">
    <property type="entry name" value="SLL8004 PROTEIN"/>
    <property type="match status" value="1"/>
</dbReference>
<dbReference type="RefSeq" id="WP_345304574.1">
    <property type="nucleotide sequence ID" value="NZ_BAABJE010000023.1"/>
</dbReference>
<evidence type="ECO:0000259" key="2">
    <source>
        <dbReference type="Pfam" id="PF18790"/>
    </source>
</evidence>